<organism evidence="3 4">
    <name type="scientific">Acorus gramineus</name>
    <name type="common">Dwarf sweet flag</name>
    <dbReference type="NCBI Taxonomy" id="55184"/>
    <lineage>
        <taxon>Eukaryota</taxon>
        <taxon>Viridiplantae</taxon>
        <taxon>Streptophyta</taxon>
        <taxon>Embryophyta</taxon>
        <taxon>Tracheophyta</taxon>
        <taxon>Spermatophyta</taxon>
        <taxon>Magnoliopsida</taxon>
        <taxon>Liliopsida</taxon>
        <taxon>Acoraceae</taxon>
        <taxon>Acorus</taxon>
    </lineage>
</organism>
<evidence type="ECO:0000256" key="2">
    <source>
        <dbReference type="PROSITE-ProRule" id="PRU00708"/>
    </source>
</evidence>
<feature type="repeat" description="PPR" evidence="2">
    <location>
        <begin position="240"/>
        <end position="274"/>
    </location>
</feature>
<name>A0AAV9BWJ1_ACOGR</name>
<feature type="repeat" description="PPR" evidence="2">
    <location>
        <begin position="275"/>
        <end position="310"/>
    </location>
</feature>
<accession>A0AAV9BWJ1</accession>
<evidence type="ECO:0000256" key="1">
    <source>
        <dbReference type="ARBA" id="ARBA00022737"/>
    </source>
</evidence>
<keyword evidence="4" id="KW-1185">Reference proteome</keyword>
<dbReference type="PANTHER" id="PTHR47926">
    <property type="entry name" value="PENTATRICOPEPTIDE REPEAT-CONTAINING PROTEIN"/>
    <property type="match status" value="1"/>
</dbReference>
<evidence type="ECO:0000313" key="4">
    <source>
        <dbReference type="Proteomes" id="UP001179952"/>
    </source>
</evidence>
<dbReference type="EMBL" id="JAUJYN010000001">
    <property type="protein sequence ID" value="KAK1280742.1"/>
    <property type="molecule type" value="Genomic_DNA"/>
</dbReference>
<keyword evidence="1" id="KW-0677">Repeat</keyword>
<dbReference type="Pfam" id="PF01535">
    <property type="entry name" value="PPR"/>
    <property type="match status" value="3"/>
</dbReference>
<proteinExistence type="predicted"/>
<dbReference type="FunFam" id="1.25.40.10:FF:000184">
    <property type="entry name" value="Pentatricopeptide repeat-containing protein, chloroplastic"/>
    <property type="match status" value="1"/>
</dbReference>
<dbReference type="InterPro" id="IPR046960">
    <property type="entry name" value="PPR_At4g14850-like_plant"/>
</dbReference>
<dbReference type="NCBIfam" id="TIGR00756">
    <property type="entry name" value="PPR"/>
    <property type="match status" value="4"/>
</dbReference>
<dbReference type="InterPro" id="IPR011990">
    <property type="entry name" value="TPR-like_helical_dom_sf"/>
</dbReference>
<dbReference type="PANTHER" id="PTHR47926:SF400">
    <property type="entry name" value="PENTACOTRIPEPTIDE-REPEAT REGION OF PRORP DOMAIN-CONTAINING PROTEIN"/>
    <property type="match status" value="1"/>
</dbReference>
<dbReference type="Pfam" id="PF13041">
    <property type="entry name" value="PPR_2"/>
    <property type="match status" value="1"/>
</dbReference>
<dbReference type="Pfam" id="PF20431">
    <property type="entry name" value="E_motif"/>
    <property type="match status" value="1"/>
</dbReference>
<dbReference type="GO" id="GO:0009451">
    <property type="term" value="P:RNA modification"/>
    <property type="evidence" value="ECO:0007669"/>
    <property type="project" value="InterPro"/>
</dbReference>
<sequence length="436" mass="47088">MDHHHHHHLLPPTTIIQWNTILRSSPPHRALSLYPQMLRSGVHPNKFTFTFLIKACLQIPNPLKHIHCHLIKLSLSSDPFLLSALIHSYSSHPRHLPTVRSLARISPRHDPVIQTSLVTALFNLGDHIAARRTFNAMPVRTPASYAALVSAYARAGLHADALRAFHEIPGLPTEAAAVSALSSAARLGDLDAGARVHTSAVGEGRLRLSAGLGTALLTMYARCGRVDRAVEVFSSMRARDAAAWTAMVSALAAHGMTEHALALFEEMVACGVQPDRVAYVAVLSACARAGLVEAGRRSFERMVSSHGIEPGREHYGCMVDLLGRAGRVKEAWELVHSMPMEPDAIVLKALLSACGGGEDVGAAEWAVGRLMEFDPDDTSPYVLLANLYAAVNRWADVARVRRTMRARGVVKAAGASGVAVGGKVHHFVVGDSEWHS</sequence>
<reference evidence="3" key="1">
    <citation type="journal article" date="2023" name="Nat. Commun.">
        <title>Diploid and tetraploid genomes of Acorus and the evolution of monocots.</title>
        <authorList>
            <person name="Ma L."/>
            <person name="Liu K.W."/>
            <person name="Li Z."/>
            <person name="Hsiao Y.Y."/>
            <person name="Qi Y."/>
            <person name="Fu T."/>
            <person name="Tang G.D."/>
            <person name="Zhang D."/>
            <person name="Sun W.H."/>
            <person name="Liu D.K."/>
            <person name="Li Y."/>
            <person name="Chen G.Z."/>
            <person name="Liu X.D."/>
            <person name="Liao X.Y."/>
            <person name="Jiang Y.T."/>
            <person name="Yu X."/>
            <person name="Hao Y."/>
            <person name="Huang J."/>
            <person name="Zhao X.W."/>
            <person name="Ke S."/>
            <person name="Chen Y.Y."/>
            <person name="Wu W.L."/>
            <person name="Hsu J.L."/>
            <person name="Lin Y.F."/>
            <person name="Huang M.D."/>
            <person name="Li C.Y."/>
            <person name="Huang L."/>
            <person name="Wang Z.W."/>
            <person name="Zhao X."/>
            <person name="Zhong W.Y."/>
            <person name="Peng D.H."/>
            <person name="Ahmad S."/>
            <person name="Lan S."/>
            <person name="Zhang J.S."/>
            <person name="Tsai W.C."/>
            <person name="Van de Peer Y."/>
            <person name="Liu Z.J."/>
        </authorList>
    </citation>
    <scope>NUCLEOTIDE SEQUENCE</scope>
    <source>
        <strain evidence="3">SCP</strain>
    </source>
</reference>
<reference evidence="3" key="2">
    <citation type="submission" date="2023-06" db="EMBL/GenBank/DDBJ databases">
        <authorList>
            <person name="Ma L."/>
            <person name="Liu K.-W."/>
            <person name="Li Z."/>
            <person name="Hsiao Y.-Y."/>
            <person name="Qi Y."/>
            <person name="Fu T."/>
            <person name="Tang G."/>
            <person name="Zhang D."/>
            <person name="Sun W.-H."/>
            <person name="Liu D.-K."/>
            <person name="Li Y."/>
            <person name="Chen G.-Z."/>
            <person name="Liu X.-D."/>
            <person name="Liao X.-Y."/>
            <person name="Jiang Y.-T."/>
            <person name="Yu X."/>
            <person name="Hao Y."/>
            <person name="Huang J."/>
            <person name="Zhao X.-W."/>
            <person name="Ke S."/>
            <person name="Chen Y.-Y."/>
            <person name="Wu W.-L."/>
            <person name="Hsu J.-L."/>
            <person name="Lin Y.-F."/>
            <person name="Huang M.-D."/>
            <person name="Li C.-Y."/>
            <person name="Huang L."/>
            <person name="Wang Z.-W."/>
            <person name="Zhao X."/>
            <person name="Zhong W.-Y."/>
            <person name="Peng D.-H."/>
            <person name="Ahmad S."/>
            <person name="Lan S."/>
            <person name="Zhang J.-S."/>
            <person name="Tsai W.-C."/>
            <person name="Van De Peer Y."/>
            <person name="Liu Z.-J."/>
        </authorList>
    </citation>
    <scope>NUCLEOTIDE SEQUENCE</scope>
    <source>
        <strain evidence="3">SCP</strain>
        <tissue evidence="3">Leaves</tissue>
    </source>
</reference>
<dbReference type="Gene3D" id="1.25.40.10">
    <property type="entry name" value="Tetratricopeptide repeat domain"/>
    <property type="match status" value="2"/>
</dbReference>
<dbReference type="Proteomes" id="UP001179952">
    <property type="component" value="Unassembled WGS sequence"/>
</dbReference>
<comment type="caution">
    <text evidence="3">The sequence shown here is derived from an EMBL/GenBank/DDBJ whole genome shotgun (WGS) entry which is preliminary data.</text>
</comment>
<gene>
    <name evidence="3" type="ORF">QJS04_geneDACA002873</name>
</gene>
<dbReference type="InterPro" id="IPR046848">
    <property type="entry name" value="E_motif"/>
</dbReference>
<dbReference type="InterPro" id="IPR002885">
    <property type="entry name" value="PPR_rpt"/>
</dbReference>
<protein>
    <submittedName>
        <fullName evidence="3">Pentatricopeptide repeat-containing protein</fullName>
    </submittedName>
</protein>
<evidence type="ECO:0000313" key="3">
    <source>
        <dbReference type="EMBL" id="KAK1280742.1"/>
    </source>
</evidence>
<dbReference type="SUPFAM" id="SSF48452">
    <property type="entry name" value="TPR-like"/>
    <property type="match status" value="1"/>
</dbReference>
<dbReference type="GO" id="GO:0003723">
    <property type="term" value="F:RNA binding"/>
    <property type="evidence" value="ECO:0007669"/>
    <property type="project" value="InterPro"/>
</dbReference>
<dbReference type="AlphaFoldDB" id="A0AAV9BWJ1"/>
<dbReference type="PROSITE" id="PS51375">
    <property type="entry name" value="PPR"/>
    <property type="match status" value="2"/>
</dbReference>